<keyword evidence="2" id="KW-1185">Reference proteome</keyword>
<protein>
    <submittedName>
        <fullName evidence="1">Uncharacterized protein</fullName>
    </submittedName>
</protein>
<sequence>MLPGSTVQPFIKITDTNTGINLSLDFIIDYLSLWQSNYHMQSK</sequence>
<evidence type="ECO:0000313" key="1">
    <source>
        <dbReference type="EMBL" id="SBW26832.1"/>
    </source>
</evidence>
<proteinExistence type="predicted"/>
<comment type="caution">
    <text evidence="1">The sequence shown here is derived from an EMBL/GenBank/DDBJ whole genome shotgun (WGS) entry which is preliminary data.</text>
</comment>
<accession>A0ABY0JTV3</accession>
<evidence type="ECO:0000313" key="2">
    <source>
        <dbReference type="Proteomes" id="UP000195338"/>
    </source>
</evidence>
<dbReference type="EMBL" id="FLUX01000037">
    <property type="protein sequence ID" value="SBW26832.1"/>
    <property type="molecule type" value="Genomic_DNA"/>
</dbReference>
<organism evidence="1 2">
    <name type="scientific">Citrobacter europaeus</name>
    <dbReference type="NCBI Taxonomy" id="1914243"/>
    <lineage>
        <taxon>Bacteria</taxon>
        <taxon>Pseudomonadati</taxon>
        <taxon>Pseudomonadota</taxon>
        <taxon>Gammaproteobacteria</taxon>
        <taxon>Enterobacterales</taxon>
        <taxon>Enterobacteriaceae</taxon>
        <taxon>Citrobacter</taxon>
    </lineage>
</organism>
<dbReference type="Proteomes" id="UP000195338">
    <property type="component" value="Unassembled WGS sequence"/>
</dbReference>
<reference evidence="1 2" key="1">
    <citation type="submission" date="2016-04" db="EMBL/GenBank/DDBJ databases">
        <authorList>
            <person name="Mornico D."/>
        </authorList>
    </citation>
    <scope>NUCLEOTIDE SEQUENCE [LARGE SCALE GENOMIC DNA]</scope>
    <source>
        <strain evidence="1 2">A121</strain>
    </source>
</reference>
<gene>
    <name evidence="1" type="ORF">BN4901_3530</name>
</gene>
<name>A0ABY0JTV3_9ENTR</name>